<dbReference type="RefSeq" id="WP_344591358.1">
    <property type="nucleotide sequence ID" value="NZ_BAAARW010000016.1"/>
</dbReference>
<dbReference type="Pfam" id="PF12697">
    <property type="entry name" value="Abhydrolase_6"/>
    <property type="match status" value="1"/>
</dbReference>
<keyword evidence="2" id="KW-1133">Transmembrane helix</keyword>
<evidence type="ECO:0000259" key="3">
    <source>
        <dbReference type="Pfam" id="PF12697"/>
    </source>
</evidence>
<dbReference type="InterPro" id="IPR045889">
    <property type="entry name" value="MES/HNL"/>
</dbReference>
<dbReference type="Gene3D" id="3.40.50.1820">
    <property type="entry name" value="alpha/beta hydrolase"/>
    <property type="match status" value="1"/>
</dbReference>
<dbReference type="Proteomes" id="UP001501231">
    <property type="component" value="Unassembled WGS sequence"/>
</dbReference>
<reference evidence="4 5" key="1">
    <citation type="journal article" date="2019" name="Int. J. Syst. Evol. Microbiol.">
        <title>The Global Catalogue of Microorganisms (GCM) 10K type strain sequencing project: providing services to taxonomists for standard genome sequencing and annotation.</title>
        <authorList>
            <consortium name="The Broad Institute Genomics Platform"/>
            <consortium name="The Broad Institute Genome Sequencing Center for Infectious Disease"/>
            <person name="Wu L."/>
            <person name="Ma J."/>
        </authorList>
    </citation>
    <scope>NUCLEOTIDE SEQUENCE [LARGE SCALE GENOMIC DNA]</scope>
    <source>
        <strain evidence="4 5">JCM 3325</strain>
    </source>
</reference>
<dbReference type="SUPFAM" id="SSF53474">
    <property type="entry name" value="alpha/beta-Hydrolases"/>
    <property type="match status" value="1"/>
</dbReference>
<dbReference type="PROSITE" id="PS51318">
    <property type="entry name" value="TAT"/>
    <property type="match status" value="1"/>
</dbReference>
<evidence type="ECO:0000313" key="4">
    <source>
        <dbReference type="EMBL" id="GAA2427174.1"/>
    </source>
</evidence>
<dbReference type="InterPro" id="IPR000073">
    <property type="entry name" value="AB_hydrolase_1"/>
</dbReference>
<dbReference type="EMBL" id="BAAARW010000016">
    <property type="protein sequence ID" value="GAA2427174.1"/>
    <property type="molecule type" value="Genomic_DNA"/>
</dbReference>
<keyword evidence="2" id="KW-0472">Membrane</keyword>
<dbReference type="InterPro" id="IPR029058">
    <property type="entry name" value="AB_hydrolase_fold"/>
</dbReference>
<gene>
    <name evidence="4" type="ORF">GCM10010191_45050</name>
</gene>
<comment type="caution">
    <text evidence="4">The sequence shown here is derived from an EMBL/GenBank/DDBJ whole genome shotgun (WGS) entry which is preliminary data.</text>
</comment>
<feature type="region of interest" description="Disordered" evidence="1">
    <location>
        <begin position="310"/>
        <end position="329"/>
    </location>
</feature>
<feature type="transmembrane region" description="Helical" evidence="2">
    <location>
        <begin position="27"/>
        <end position="48"/>
    </location>
</feature>
<feature type="domain" description="AB hydrolase-1" evidence="3">
    <location>
        <begin position="65"/>
        <end position="333"/>
    </location>
</feature>
<dbReference type="PANTHER" id="PTHR10992:SF1086">
    <property type="entry name" value="AB HYDROLASE-1 DOMAIN-CONTAINING PROTEIN"/>
    <property type="match status" value="1"/>
</dbReference>
<proteinExistence type="predicted"/>
<keyword evidence="2" id="KW-0812">Transmembrane</keyword>
<protein>
    <submittedName>
        <fullName evidence="4">Alpha/beta hydrolase</fullName>
    </submittedName>
</protein>
<dbReference type="InterPro" id="IPR006311">
    <property type="entry name" value="TAT_signal"/>
</dbReference>
<dbReference type="GO" id="GO:0016787">
    <property type="term" value="F:hydrolase activity"/>
    <property type="evidence" value="ECO:0007669"/>
    <property type="project" value="UniProtKB-KW"/>
</dbReference>
<keyword evidence="4" id="KW-0378">Hydrolase</keyword>
<evidence type="ECO:0000313" key="5">
    <source>
        <dbReference type="Proteomes" id="UP001501231"/>
    </source>
</evidence>
<organism evidence="4 5">
    <name type="scientific">Actinomadura vinacea</name>
    <dbReference type="NCBI Taxonomy" id="115336"/>
    <lineage>
        <taxon>Bacteria</taxon>
        <taxon>Bacillati</taxon>
        <taxon>Actinomycetota</taxon>
        <taxon>Actinomycetes</taxon>
        <taxon>Streptosporangiales</taxon>
        <taxon>Thermomonosporaceae</taxon>
        <taxon>Actinomadura</taxon>
    </lineage>
</organism>
<keyword evidence="5" id="KW-1185">Reference proteome</keyword>
<feature type="region of interest" description="Disordered" evidence="1">
    <location>
        <begin position="1"/>
        <end position="23"/>
    </location>
</feature>
<name>A0ABN3JCY3_9ACTN</name>
<evidence type="ECO:0000256" key="1">
    <source>
        <dbReference type="SAM" id="MobiDB-lite"/>
    </source>
</evidence>
<evidence type="ECO:0000256" key="2">
    <source>
        <dbReference type="SAM" id="Phobius"/>
    </source>
</evidence>
<accession>A0ABN3JCY3</accession>
<sequence length="339" mass="35535">MVEPGHDTAHNGTAHTKAPRRPERRRLLRAAVALAGTGGASALVATAASGPATARPADRGRQPTFVIVHGANGNAYSFAPLVAALAEAGHRALAVDLPGHGPAGNFPRSYQAPQDLAAFAAAPSPILGKTSLDDNVRHVVGTVRRVARNGPVVLVGHSMGGATITRVADHVPDLIERLVYLSAFCCVRLRSVLDCYLTPQAATTLLPLIPAVPTPEHLGVGRTNWRSADGKFIAAAKAALAAGYSDAAFLAALNTFEPDEAAAVSTDDARGNPATWGRVPRTYVRYTRDRAIPLPLQDRMIAEADAATPRNRFTTRSVPAPHLGPENPRDLAAVLSESL</sequence>
<dbReference type="PANTHER" id="PTHR10992">
    <property type="entry name" value="METHYLESTERASE FAMILY MEMBER"/>
    <property type="match status" value="1"/>
</dbReference>